<evidence type="ECO:0000313" key="2">
    <source>
        <dbReference type="EMBL" id="MDT0570320.1"/>
    </source>
</evidence>
<evidence type="ECO:0008006" key="4">
    <source>
        <dbReference type="Google" id="ProtNLM"/>
    </source>
</evidence>
<sequence length="325" mass="34647">MSEDSKKLAAASLGVVVLVAVLPAVLLLSPVAFGAGSTSRLTAVLTFAGVLVTASVSLIGLMLNRQTERRLAHKQAEQQRQLRLDAAMRAGQLISPADSGTAHPAGMASGLLALTKLDNADLAVALLVDLWPEEGEKEQSKISDETAILVIDAALRSTSSNAQLVAAELLCRHATKLNVSQSLHWPSAVDGSWNPAYRPKTKLLILEALVRMATASEPNEGALRSVAVRLYGLWREEPRASTRGCIGKLIKVVFDRLCQFRHKELVHGIQMVALSDLERAAASAAENPDSYLNDLSDNLANRLKEWAPSCQGYPIHPGALASAAG</sequence>
<accession>A0ABU2Z173</accession>
<keyword evidence="1" id="KW-0812">Transmembrane</keyword>
<dbReference type="Proteomes" id="UP001180737">
    <property type="component" value="Unassembled WGS sequence"/>
</dbReference>
<dbReference type="EMBL" id="JAVRFJ010000020">
    <property type="protein sequence ID" value="MDT0570320.1"/>
    <property type="molecule type" value="Genomic_DNA"/>
</dbReference>
<evidence type="ECO:0000313" key="3">
    <source>
        <dbReference type="Proteomes" id="UP001180737"/>
    </source>
</evidence>
<protein>
    <recommendedName>
        <fullName evidence="4">HEAT repeat domain-containing protein</fullName>
    </recommendedName>
</protein>
<keyword evidence="1" id="KW-0472">Membrane</keyword>
<organism evidence="2 3">
    <name type="scientific">Streptomyces gottesmaniae</name>
    <dbReference type="NCBI Taxonomy" id="3075518"/>
    <lineage>
        <taxon>Bacteria</taxon>
        <taxon>Bacillati</taxon>
        <taxon>Actinomycetota</taxon>
        <taxon>Actinomycetes</taxon>
        <taxon>Kitasatosporales</taxon>
        <taxon>Streptomycetaceae</taxon>
        <taxon>Streptomyces</taxon>
    </lineage>
</organism>
<proteinExistence type="predicted"/>
<gene>
    <name evidence="2" type="ORF">RM704_23085</name>
</gene>
<name>A0ABU2Z173_9ACTN</name>
<keyword evidence="3" id="KW-1185">Reference proteome</keyword>
<comment type="caution">
    <text evidence="2">The sequence shown here is derived from an EMBL/GenBank/DDBJ whole genome shotgun (WGS) entry which is preliminary data.</text>
</comment>
<dbReference type="RefSeq" id="WP_157856749.1">
    <property type="nucleotide sequence ID" value="NZ_JAVRFJ010000020.1"/>
</dbReference>
<reference evidence="2" key="1">
    <citation type="submission" date="2024-05" db="EMBL/GenBank/DDBJ databases">
        <title>30 novel species of actinomycetes from the DSMZ collection.</title>
        <authorList>
            <person name="Nouioui I."/>
        </authorList>
    </citation>
    <scope>NUCLEOTIDE SEQUENCE</scope>
    <source>
        <strain evidence="2">DSM 3412</strain>
    </source>
</reference>
<evidence type="ECO:0000256" key="1">
    <source>
        <dbReference type="SAM" id="Phobius"/>
    </source>
</evidence>
<keyword evidence="1" id="KW-1133">Transmembrane helix</keyword>
<feature type="transmembrane region" description="Helical" evidence="1">
    <location>
        <begin position="44"/>
        <end position="64"/>
    </location>
</feature>